<dbReference type="GO" id="GO:0006351">
    <property type="term" value="P:DNA-templated transcription"/>
    <property type="evidence" value="ECO:0007669"/>
    <property type="project" value="TreeGrafter"/>
</dbReference>
<organism evidence="6 7">
    <name type="scientific">Paraburkholderia fungorum</name>
    <dbReference type="NCBI Taxonomy" id="134537"/>
    <lineage>
        <taxon>Bacteria</taxon>
        <taxon>Pseudomonadati</taxon>
        <taxon>Pseudomonadota</taxon>
        <taxon>Betaproteobacteria</taxon>
        <taxon>Burkholderiales</taxon>
        <taxon>Burkholderiaceae</taxon>
        <taxon>Paraburkholderia</taxon>
    </lineage>
</organism>
<dbReference type="FunFam" id="1.10.10.10:FF:000001">
    <property type="entry name" value="LysR family transcriptional regulator"/>
    <property type="match status" value="1"/>
</dbReference>
<evidence type="ECO:0000313" key="7">
    <source>
        <dbReference type="Proteomes" id="UP000283709"/>
    </source>
</evidence>
<sequence length="296" mass="32904">MRLFVRIVETGSFAKAARALDMSSSNATERIAGLEKSIGVRLLARTTRAVAPTQAGARYFEVCRRVISELDEVEASLSESREALAGRVRVSANVSVARSILIPRLPQWFESHPRIRVELIMSDSRSDFVRDGIDFAVRIGGLEDQDLVFRPLGKPKRVTVASPEYLRRMGRPRNLEGLSKHHLIDFLLPEPGARLEWEFEETGRRAARFPQTVAAIGDADARLQLAIAGMGIVQSLSFIAAPALREGKLERVLKKLETAAPEVAILYPRDRHLPARTLATMDAFTGWIRDAIQEAI</sequence>
<name>A0A3R7EMT3_9BURK</name>
<evidence type="ECO:0000256" key="2">
    <source>
        <dbReference type="ARBA" id="ARBA00023015"/>
    </source>
</evidence>
<dbReference type="InterPro" id="IPR000847">
    <property type="entry name" value="LysR_HTH_N"/>
</dbReference>
<evidence type="ECO:0000313" key="6">
    <source>
        <dbReference type="EMBL" id="RKF30551.1"/>
    </source>
</evidence>
<dbReference type="SUPFAM" id="SSF46785">
    <property type="entry name" value="Winged helix' DNA-binding domain"/>
    <property type="match status" value="1"/>
</dbReference>
<dbReference type="Proteomes" id="UP000283709">
    <property type="component" value="Unassembled WGS sequence"/>
</dbReference>
<comment type="similarity">
    <text evidence="1">Belongs to the LysR transcriptional regulatory family.</text>
</comment>
<dbReference type="EMBL" id="MCAS01000068">
    <property type="protein sequence ID" value="RKF30551.1"/>
    <property type="molecule type" value="Genomic_DNA"/>
</dbReference>
<dbReference type="Pfam" id="PF00126">
    <property type="entry name" value="HTH_1"/>
    <property type="match status" value="1"/>
</dbReference>
<reference evidence="6 7" key="1">
    <citation type="submission" date="2016-07" db="EMBL/GenBank/DDBJ databases">
        <title>Genome analysis of Burkholderia fungorum ES3-20.</title>
        <authorList>
            <person name="Xu D."/>
            <person name="Yao R."/>
            <person name="Zheng S."/>
        </authorList>
    </citation>
    <scope>NUCLEOTIDE SEQUENCE [LARGE SCALE GENOMIC DNA]</scope>
    <source>
        <strain evidence="6 7">ES3-20</strain>
    </source>
</reference>
<dbReference type="PANTHER" id="PTHR30537:SF72">
    <property type="entry name" value="LYSR FAMILY TRANSCRIPTIONAL REGULATOR"/>
    <property type="match status" value="1"/>
</dbReference>
<dbReference type="PANTHER" id="PTHR30537">
    <property type="entry name" value="HTH-TYPE TRANSCRIPTIONAL REGULATOR"/>
    <property type="match status" value="1"/>
</dbReference>
<dbReference type="GO" id="GO:0003700">
    <property type="term" value="F:DNA-binding transcription factor activity"/>
    <property type="evidence" value="ECO:0007669"/>
    <property type="project" value="InterPro"/>
</dbReference>
<dbReference type="Gene3D" id="3.40.190.290">
    <property type="match status" value="1"/>
</dbReference>
<dbReference type="AlphaFoldDB" id="A0A3R7EMT3"/>
<accession>A0A3R7EMT3</accession>
<proteinExistence type="inferred from homology"/>
<dbReference type="GO" id="GO:0043565">
    <property type="term" value="F:sequence-specific DNA binding"/>
    <property type="evidence" value="ECO:0007669"/>
    <property type="project" value="TreeGrafter"/>
</dbReference>
<evidence type="ECO:0000256" key="3">
    <source>
        <dbReference type="ARBA" id="ARBA00023125"/>
    </source>
</evidence>
<evidence type="ECO:0000256" key="4">
    <source>
        <dbReference type="ARBA" id="ARBA00023163"/>
    </source>
</evidence>
<dbReference type="PROSITE" id="PS50931">
    <property type="entry name" value="HTH_LYSR"/>
    <property type="match status" value="1"/>
</dbReference>
<evidence type="ECO:0000256" key="1">
    <source>
        <dbReference type="ARBA" id="ARBA00009437"/>
    </source>
</evidence>
<dbReference type="Gene3D" id="1.10.10.10">
    <property type="entry name" value="Winged helix-like DNA-binding domain superfamily/Winged helix DNA-binding domain"/>
    <property type="match status" value="1"/>
</dbReference>
<protein>
    <recommendedName>
        <fullName evidence="5">HTH lysR-type domain-containing protein</fullName>
    </recommendedName>
</protein>
<feature type="domain" description="HTH lysR-type" evidence="5">
    <location>
        <begin position="1"/>
        <end position="53"/>
    </location>
</feature>
<keyword evidence="3" id="KW-0238">DNA-binding</keyword>
<dbReference type="InterPro" id="IPR005119">
    <property type="entry name" value="LysR_subst-bd"/>
</dbReference>
<dbReference type="InterPro" id="IPR058163">
    <property type="entry name" value="LysR-type_TF_proteobact-type"/>
</dbReference>
<keyword evidence="2" id="KW-0805">Transcription regulation</keyword>
<evidence type="ECO:0000259" key="5">
    <source>
        <dbReference type="PROSITE" id="PS50931"/>
    </source>
</evidence>
<keyword evidence="4" id="KW-0804">Transcription</keyword>
<dbReference type="Pfam" id="PF03466">
    <property type="entry name" value="LysR_substrate"/>
    <property type="match status" value="1"/>
</dbReference>
<dbReference type="InterPro" id="IPR036388">
    <property type="entry name" value="WH-like_DNA-bd_sf"/>
</dbReference>
<gene>
    <name evidence="6" type="ORF">BCY88_12870</name>
</gene>
<dbReference type="InterPro" id="IPR036390">
    <property type="entry name" value="WH_DNA-bd_sf"/>
</dbReference>
<dbReference type="SUPFAM" id="SSF53850">
    <property type="entry name" value="Periplasmic binding protein-like II"/>
    <property type="match status" value="1"/>
</dbReference>
<comment type="caution">
    <text evidence="6">The sequence shown here is derived from an EMBL/GenBank/DDBJ whole genome shotgun (WGS) entry which is preliminary data.</text>
</comment>